<evidence type="ECO:0000259" key="1">
    <source>
        <dbReference type="Pfam" id="PF06283"/>
    </source>
</evidence>
<dbReference type="AlphaFoldDB" id="A0A9X3F3H0"/>
<dbReference type="EMBL" id="JAPOHD010000012">
    <property type="protein sequence ID" value="MCY1719871.1"/>
    <property type="molecule type" value="Genomic_DNA"/>
</dbReference>
<evidence type="ECO:0000313" key="3">
    <source>
        <dbReference type="Proteomes" id="UP001145087"/>
    </source>
</evidence>
<dbReference type="SUPFAM" id="SSF52317">
    <property type="entry name" value="Class I glutamine amidotransferase-like"/>
    <property type="match status" value="1"/>
</dbReference>
<dbReference type="PANTHER" id="PTHR40469:SF2">
    <property type="entry name" value="GALACTOSE-BINDING DOMAIN-LIKE SUPERFAMILY PROTEIN"/>
    <property type="match status" value="1"/>
</dbReference>
<comment type="caution">
    <text evidence="2">The sequence shown here is derived from an EMBL/GenBank/DDBJ whole genome shotgun (WGS) entry which is preliminary data.</text>
</comment>
<dbReference type="RefSeq" id="WP_343332205.1">
    <property type="nucleotide sequence ID" value="NZ_JAPOHD010000012.1"/>
</dbReference>
<gene>
    <name evidence="2" type="ORF">OU798_05925</name>
</gene>
<feature type="domain" description="ThuA-like" evidence="1">
    <location>
        <begin position="24"/>
        <end position="236"/>
    </location>
</feature>
<organism evidence="2 3">
    <name type="scientific">Draconibacterium aestuarii</name>
    <dbReference type="NCBI Taxonomy" id="2998507"/>
    <lineage>
        <taxon>Bacteria</taxon>
        <taxon>Pseudomonadati</taxon>
        <taxon>Bacteroidota</taxon>
        <taxon>Bacteroidia</taxon>
        <taxon>Marinilabiliales</taxon>
        <taxon>Prolixibacteraceae</taxon>
        <taxon>Draconibacterium</taxon>
    </lineage>
</organism>
<evidence type="ECO:0000313" key="2">
    <source>
        <dbReference type="EMBL" id="MCY1719871.1"/>
    </source>
</evidence>
<dbReference type="Proteomes" id="UP001145087">
    <property type="component" value="Unassembled WGS sequence"/>
</dbReference>
<keyword evidence="3" id="KW-1185">Reference proteome</keyword>
<dbReference type="Gene3D" id="3.40.50.880">
    <property type="match status" value="1"/>
</dbReference>
<protein>
    <submittedName>
        <fullName evidence="2">ThuA domain-containing protein</fullName>
    </submittedName>
</protein>
<dbReference type="InterPro" id="IPR029010">
    <property type="entry name" value="ThuA-like"/>
</dbReference>
<reference evidence="2" key="1">
    <citation type="submission" date="2022-11" db="EMBL/GenBank/DDBJ databases">
        <title>Marilongibacter aestuarii gen. nov., sp. nov., isolated from tidal flat sediment.</title>
        <authorList>
            <person name="Jiayan W."/>
        </authorList>
    </citation>
    <scope>NUCLEOTIDE SEQUENCE</scope>
    <source>
        <strain evidence="2">Z1-6</strain>
    </source>
</reference>
<accession>A0A9X3F3H0</accession>
<dbReference type="Pfam" id="PF06283">
    <property type="entry name" value="ThuA"/>
    <property type="match status" value="1"/>
</dbReference>
<name>A0A9X3F3H0_9BACT</name>
<dbReference type="InterPro" id="IPR029062">
    <property type="entry name" value="Class_I_gatase-like"/>
</dbReference>
<dbReference type="PANTHER" id="PTHR40469">
    <property type="entry name" value="SECRETED GLYCOSYL HYDROLASE"/>
    <property type="match status" value="1"/>
</dbReference>
<proteinExistence type="predicted"/>
<sequence>MKQFVIGVCLVIVFIAFESSAKIKVLILSGRNNHDWKTTTPFLENLYSESGLFEVKITEQPDTLTQQDFQDLDVVVSNWSSFPDKTYRWPVETENALLEFIENGGGFVTFHASTTAFYEWPEFKTISTGAWIDGTHHGKQSATEVSIQNKKHPITKGMGDFTIEDELWIDAERNMSFEVLGTATNMELQQKGIENQPAILVNDYGKGRMFHTILGHGVKNMQNADFQALLLRATEWSATGKVKRK</sequence>